<dbReference type="Gene3D" id="3.40.50.300">
    <property type="entry name" value="P-loop containing nucleotide triphosphate hydrolases"/>
    <property type="match status" value="1"/>
</dbReference>
<evidence type="ECO:0000259" key="1">
    <source>
        <dbReference type="Pfam" id="PF01695"/>
    </source>
</evidence>
<protein>
    <submittedName>
        <fullName evidence="3">DNA replication protein DnaC</fullName>
    </submittedName>
</protein>
<name>A0AB38BI15_9LACT</name>
<dbReference type="PANTHER" id="PTHR30050:SF4">
    <property type="entry name" value="ATP-BINDING PROTEIN RV3427C IN INSERTION SEQUENCE-RELATED"/>
    <property type="match status" value="1"/>
</dbReference>
<dbReference type="GO" id="GO:0006260">
    <property type="term" value="P:DNA replication"/>
    <property type="evidence" value="ECO:0007669"/>
    <property type="project" value="TreeGrafter"/>
</dbReference>
<evidence type="ECO:0000313" key="5">
    <source>
        <dbReference type="Proteomes" id="UP000199686"/>
    </source>
</evidence>
<evidence type="ECO:0000313" key="3">
    <source>
        <dbReference type="EMBL" id="SFH80607.1"/>
    </source>
</evidence>
<dbReference type="RefSeq" id="WP_086988537.1">
    <property type="nucleotide sequence ID" value="NZ_FJMZ01000007.1"/>
</dbReference>
<dbReference type="Pfam" id="PF01695">
    <property type="entry name" value="IstB_IS21"/>
    <property type="match status" value="1"/>
</dbReference>
<dbReference type="InterPro" id="IPR027417">
    <property type="entry name" value="P-loop_NTPase"/>
</dbReference>
<dbReference type="PANTHER" id="PTHR30050">
    <property type="entry name" value="CHROMOSOMAL REPLICATION INITIATOR PROTEIN DNAA"/>
    <property type="match status" value="1"/>
</dbReference>
<dbReference type="InterPro" id="IPR002611">
    <property type="entry name" value="IstB_ATP-bd"/>
</dbReference>
<dbReference type="Proteomes" id="UP000199686">
    <property type="component" value="Unassembled WGS sequence"/>
</dbReference>
<evidence type="ECO:0000313" key="2">
    <source>
        <dbReference type="EMBL" id="CZQ88222.1"/>
    </source>
</evidence>
<dbReference type="EMBL" id="FOQC01000016">
    <property type="protein sequence ID" value="SFH80607.1"/>
    <property type="molecule type" value="Genomic_DNA"/>
</dbReference>
<dbReference type="SUPFAM" id="SSF52540">
    <property type="entry name" value="P-loop containing nucleoside triphosphate hydrolases"/>
    <property type="match status" value="1"/>
</dbReference>
<gene>
    <name evidence="3" type="ORF">SAMN04488507_101638</name>
    <name evidence="2" type="ORF">TFLO_958</name>
</gene>
<accession>A0AB38BI15</accession>
<feature type="domain" description="IstB-like ATP-binding" evidence="1">
    <location>
        <begin position="129"/>
        <end position="265"/>
    </location>
</feature>
<dbReference type="GO" id="GO:0005524">
    <property type="term" value="F:ATP binding"/>
    <property type="evidence" value="ECO:0007669"/>
    <property type="project" value="InterPro"/>
</dbReference>
<sequence length="289" mass="32821">MMINTAKIMSNRKEFERVAIEKAGLLPTGEYSSCEWHGKFELFQILATDEVVCPKCYLENKNKRFEVEETTGSLQYQDKEKKRYMKRYSIYGGKSFIDKGFKGFDAKTKQELETKDQVMALSKDIAGGKVMNVILTGPAGTGKSHISYAMAFNINEMSAEHHKQLSCLFVDFTTLLELITASYSNTATDKKTAEYYLNLLKMPDVLVIDDLGTDTARVDANKQASDHTYKTLFKVLNAREGTKTTIITTNLTYTQLKATYDERITSRLSMNLRIVDFSMIQDKRPGFSL</sequence>
<reference evidence="2 4" key="1">
    <citation type="submission" date="2016-02" db="EMBL/GenBank/DDBJ databases">
        <authorList>
            <person name="Strepis N."/>
        </authorList>
    </citation>
    <scope>NUCLEOTIDE SEQUENCE [LARGE SCALE GENOMIC DNA]</scope>
    <source>
        <strain evidence="2">Trichococcus flocculiformis</strain>
    </source>
</reference>
<dbReference type="Proteomes" id="UP000195947">
    <property type="component" value="Unassembled WGS sequence"/>
</dbReference>
<organism evidence="3 5">
    <name type="scientific">Trichococcus flocculiformis</name>
    <dbReference type="NCBI Taxonomy" id="82803"/>
    <lineage>
        <taxon>Bacteria</taxon>
        <taxon>Bacillati</taxon>
        <taxon>Bacillota</taxon>
        <taxon>Bacilli</taxon>
        <taxon>Lactobacillales</taxon>
        <taxon>Carnobacteriaceae</taxon>
        <taxon>Trichococcus</taxon>
    </lineage>
</organism>
<dbReference type="EMBL" id="FJMZ01000007">
    <property type="protein sequence ID" value="CZQ88222.1"/>
    <property type="molecule type" value="Genomic_DNA"/>
</dbReference>
<proteinExistence type="predicted"/>
<reference evidence="3 5" key="2">
    <citation type="submission" date="2016-10" db="EMBL/GenBank/DDBJ databases">
        <authorList>
            <person name="Varghese N."/>
            <person name="Submissions S."/>
        </authorList>
    </citation>
    <scope>NUCLEOTIDE SEQUENCE [LARGE SCALE GENOMIC DNA]</scope>
    <source>
        <strain evidence="3 5">DSM 2094</strain>
    </source>
</reference>
<dbReference type="CDD" id="cd00009">
    <property type="entry name" value="AAA"/>
    <property type="match status" value="1"/>
</dbReference>
<comment type="caution">
    <text evidence="3">The sequence shown here is derived from an EMBL/GenBank/DDBJ whole genome shotgun (WGS) entry which is preliminary data.</text>
</comment>
<keyword evidence="4" id="KW-1185">Reference proteome</keyword>
<evidence type="ECO:0000313" key="4">
    <source>
        <dbReference type="Proteomes" id="UP000195947"/>
    </source>
</evidence>
<dbReference type="AlphaFoldDB" id="A0AB38BI15"/>